<proteinExistence type="predicted"/>
<accession>A0ABS2NSW3</accession>
<name>A0ABS2NSW3_9FIRM</name>
<sequence length="68" mass="8124">MEDQKITYMAYCPNCNKILDEDANRHWLEEYALLHYENTGHRVIIGYTPTPSEILLNNYKFNKFPSKQ</sequence>
<organism evidence="1 2">
    <name type="scientific">Alkaliphilus hydrothermalis</name>
    <dbReference type="NCBI Taxonomy" id="1482730"/>
    <lineage>
        <taxon>Bacteria</taxon>
        <taxon>Bacillati</taxon>
        <taxon>Bacillota</taxon>
        <taxon>Clostridia</taxon>
        <taxon>Peptostreptococcales</taxon>
        <taxon>Natronincolaceae</taxon>
        <taxon>Alkaliphilus</taxon>
    </lineage>
</organism>
<evidence type="ECO:0000313" key="1">
    <source>
        <dbReference type="EMBL" id="MBM7616042.1"/>
    </source>
</evidence>
<keyword evidence="2" id="KW-1185">Reference proteome</keyword>
<dbReference type="RefSeq" id="WP_204403881.1">
    <property type="nucleotide sequence ID" value="NZ_JAFBEE010000023.1"/>
</dbReference>
<gene>
    <name evidence="1" type="ORF">JOC73_002618</name>
</gene>
<protein>
    <submittedName>
        <fullName evidence="1">Uncharacterized protein</fullName>
    </submittedName>
</protein>
<dbReference type="EMBL" id="JAFBEE010000023">
    <property type="protein sequence ID" value="MBM7616042.1"/>
    <property type="molecule type" value="Genomic_DNA"/>
</dbReference>
<comment type="caution">
    <text evidence="1">The sequence shown here is derived from an EMBL/GenBank/DDBJ whole genome shotgun (WGS) entry which is preliminary data.</text>
</comment>
<dbReference type="Proteomes" id="UP001314796">
    <property type="component" value="Unassembled WGS sequence"/>
</dbReference>
<reference evidence="1 2" key="1">
    <citation type="submission" date="2021-01" db="EMBL/GenBank/DDBJ databases">
        <title>Genomic Encyclopedia of Type Strains, Phase IV (KMG-IV): sequencing the most valuable type-strain genomes for metagenomic binning, comparative biology and taxonomic classification.</title>
        <authorList>
            <person name="Goeker M."/>
        </authorList>
    </citation>
    <scope>NUCLEOTIDE SEQUENCE [LARGE SCALE GENOMIC DNA]</scope>
    <source>
        <strain evidence="1 2">DSM 25890</strain>
    </source>
</reference>
<evidence type="ECO:0000313" key="2">
    <source>
        <dbReference type="Proteomes" id="UP001314796"/>
    </source>
</evidence>